<dbReference type="InterPro" id="IPR050327">
    <property type="entry name" value="Proton-linked_MCT"/>
</dbReference>
<comment type="subcellular location">
    <subcellularLocation>
        <location evidence="1">Membrane</location>
        <topology evidence="1">Multi-pass membrane protein</topology>
    </subcellularLocation>
</comment>
<keyword evidence="3" id="KW-0325">Glycoprotein</keyword>
<evidence type="ECO:0000256" key="5">
    <source>
        <dbReference type="SAM" id="Phobius"/>
    </source>
</evidence>
<name>A0A8H4LHQ5_9HYPO</name>
<evidence type="ECO:0000256" key="1">
    <source>
        <dbReference type="ARBA" id="ARBA00004141"/>
    </source>
</evidence>
<feature type="transmembrane region" description="Helical" evidence="5">
    <location>
        <begin position="204"/>
        <end position="224"/>
    </location>
</feature>
<dbReference type="AlphaFoldDB" id="A0A8H4LHQ5"/>
<keyword evidence="5" id="KW-0812">Transmembrane</keyword>
<evidence type="ECO:0000256" key="3">
    <source>
        <dbReference type="ARBA" id="ARBA00023180"/>
    </source>
</evidence>
<dbReference type="GO" id="GO:0016020">
    <property type="term" value="C:membrane"/>
    <property type="evidence" value="ECO:0007669"/>
    <property type="project" value="UniProtKB-SubCell"/>
</dbReference>
<accession>A0A8H4LHQ5</accession>
<dbReference type="InterPro" id="IPR020846">
    <property type="entry name" value="MFS_dom"/>
</dbReference>
<dbReference type="PANTHER" id="PTHR11360:SF315">
    <property type="entry name" value="TRANSPORTER MCH2-RELATED"/>
    <property type="match status" value="1"/>
</dbReference>
<feature type="region of interest" description="Disordered" evidence="4">
    <location>
        <begin position="1"/>
        <end position="28"/>
    </location>
</feature>
<organism evidence="7 8">
    <name type="scientific">Fusarium albosuccineum</name>
    <dbReference type="NCBI Taxonomy" id="1237068"/>
    <lineage>
        <taxon>Eukaryota</taxon>
        <taxon>Fungi</taxon>
        <taxon>Dikarya</taxon>
        <taxon>Ascomycota</taxon>
        <taxon>Pezizomycotina</taxon>
        <taxon>Sordariomycetes</taxon>
        <taxon>Hypocreomycetidae</taxon>
        <taxon>Hypocreales</taxon>
        <taxon>Nectriaceae</taxon>
        <taxon>Fusarium</taxon>
        <taxon>Fusarium decemcellulare species complex</taxon>
    </lineage>
</organism>
<evidence type="ECO:0000313" key="7">
    <source>
        <dbReference type="EMBL" id="KAF4468966.1"/>
    </source>
</evidence>
<dbReference type="PROSITE" id="PS50850">
    <property type="entry name" value="MFS"/>
    <property type="match status" value="1"/>
</dbReference>
<dbReference type="PANTHER" id="PTHR11360">
    <property type="entry name" value="MONOCARBOXYLATE TRANSPORTER"/>
    <property type="match status" value="1"/>
</dbReference>
<evidence type="ECO:0000259" key="6">
    <source>
        <dbReference type="PROSITE" id="PS50850"/>
    </source>
</evidence>
<feature type="transmembrane region" description="Helical" evidence="5">
    <location>
        <begin position="140"/>
        <end position="160"/>
    </location>
</feature>
<dbReference type="Proteomes" id="UP000554235">
    <property type="component" value="Unassembled WGS sequence"/>
</dbReference>
<feature type="compositionally biased region" description="Polar residues" evidence="4">
    <location>
        <begin position="1"/>
        <end position="14"/>
    </location>
</feature>
<feature type="transmembrane region" description="Helical" evidence="5">
    <location>
        <begin position="308"/>
        <end position="327"/>
    </location>
</feature>
<dbReference type="EMBL" id="JAADYS010000539">
    <property type="protein sequence ID" value="KAF4468966.1"/>
    <property type="molecule type" value="Genomic_DNA"/>
</dbReference>
<dbReference type="OrthoDB" id="6499973at2759"/>
<protein>
    <submittedName>
        <fullName evidence="7">Monocarboxylate transporter</fullName>
    </submittedName>
</protein>
<feature type="transmembrane region" description="Helical" evidence="5">
    <location>
        <begin position="86"/>
        <end position="108"/>
    </location>
</feature>
<feature type="compositionally biased region" description="Low complexity" evidence="4">
    <location>
        <begin position="15"/>
        <end position="28"/>
    </location>
</feature>
<feature type="domain" description="Major facilitator superfamily (MFS) profile" evidence="6">
    <location>
        <begin position="247"/>
        <end position="328"/>
    </location>
</feature>
<keyword evidence="5" id="KW-0472">Membrane</keyword>
<dbReference type="Pfam" id="PF07690">
    <property type="entry name" value="MFS_1"/>
    <property type="match status" value="1"/>
</dbReference>
<keyword evidence="8" id="KW-1185">Reference proteome</keyword>
<dbReference type="InterPro" id="IPR011701">
    <property type="entry name" value="MFS"/>
</dbReference>
<feature type="transmembrane region" description="Helical" evidence="5">
    <location>
        <begin position="172"/>
        <end position="192"/>
    </location>
</feature>
<dbReference type="Gene3D" id="1.20.1250.20">
    <property type="entry name" value="MFS general substrate transporter like domains"/>
    <property type="match status" value="2"/>
</dbReference>
<evidence type="ECO:0000313" key="8">
    <source>
        <dbReference type="Proteomes" id="UP000554235"/>
    </source>
</evidence>
<evidence type="ECO:0000256" key="2">
    <source>
        <dbReference type="ARBA" id="ARBA00006727"/>
    </source>
</evidence>
<dbReference type="SUPFAM" id="SSF103473">
    <property type="entry name" value="MFS general substrate transporter"/>
    <property type="match status" value="1"/>
</dbReference>
<sequence>MTLDSNRPMSSQRPSNGNSSLESSSDRNNYQLDGSSDKIDGGYGWVVTTCLAITNGHTWGINAAYSVFLAHFLEHDSFPGSSPLEYAFFGSLGITCTFLISPLATVAARDFGTRPTMMAGSVMLSASLICASLSTKIWQLFLSQGVLFGMGMGFIFLPTFGLLSQWFKKRRALATGIAIAGGGLGGLIYSLSVEAMIQNIGLEWAFRILAINTFVVNISCTLLIKTRYKATGSRQLPFDISLLKRLDYILVLASGFFNMLGYWVLLYTLANYANTIGLNSSQASLIPAMLSLAQAIGRPLVGHFSDTIGHLNMSVLSNILTAIIALTV</sequence>
<evidence type="ECO:0000256" key="4">
    <source>
        <dbReference type="SAM" id="MobiDB-lite"/>
    </source>
</evidence>
<dbReference type="InterPro" id="IPR036259">
    <property type="entry name" value="MFS_trans_sf"/>
</dbReference>
<proteinExistence type="inferred from homology"/>
<comment type="caution">
    <text evidence="7">The sequence shown here is derived from an EMBL/GenBank/DDBJ whole genome shotgun (WGS) entry which is preliminary data.</text>
</comment>
<reference evidence="7 8" key="1">
    <citation type="submission" date="2020-01" db="EMBL/GenBank/DDBJ databases">
        <title>Identification and distribution of gene clusters putatively required for synthesis of sphingolipid metabolism inhibitors in phylogenetically diverse species of the filamentous fungus Fusarium.</title>
        <authorList>
            <person name="Kim H.-S."/>
            <person name="Busman M."/>
            <person name="Brown D.W."/>
            <person name="Divon H."/>
            <person name="Uhlig S."/>
            <person name="Proctor R.H."/>
        </authorList>
    </citation>
    <scope>NUCLEOTIDE SEQUENCE [LARGE SCALE GENOMIC DNA]</scope>
    <source>
        <strain evidence="7 8">NRRL 20459</strain>
    </source>
</reference>
<keyword evidence="5" id="KW-1133">Transmembrane helix</keyword>
<feature type="transmembrane region" description="Helical" evidence="5">
    <location>
        <begin position="245"/>
        <end position="265"/>
    </location>
</feature>
<gene>
    <name evidence="7" type="ORF">FALBO_4137</name>
</gene>
<dbReference type="GO" id="GO:0022857">
    <property type="term" value="F:transmembrane transporter activity"/>
    <property type="evidence" value="ECO:0007669"/>
    <property type="project" value="InterPro"/>
</dbReference>
<comment type="similarity">
    <text evidence="2">Belongs to the major facilitator superfamily. Monocarboxylate porter (TC 2.A.1.13) family.</text>
</comment>
<feature type="transmembrane region" description="Helical" evidence="5">
    <location>
        <begin position="115"/>
        <end position="134"/>
    </location>
</feature>